<dbReference type="InterPro" id="IPR013087">
    <property type="entry name" value="Znf_C2H2_type"/>
</dbReference>
<reference evidence="13" key="1">
    <citation type="journal article" date="2018" name="Nat. Microbiol.">
        <title>Leveraging single-cell genomics to expand the fungal tree of life.</title>
        <authorList>
            <person name="Ahrendt S.R."/>
            <person name="Quandt C.A."/>
            <person name="Ciobanu D."/>
            <person name="Clum A."/>
            <person name="Salamov A."/>
            <person name="Andreopoulos B."/>
            <person name="Cheng J.F."/>
            <person name="Woyke T."/>
            <person name="Pelin A."/>
            <person name="Henrissat B."/>
            <person name="Reynolds N.K."/>
            <person name="Benny G.L."/>
            <person name="Smith M.E."/>
            <person name="James T.Y."/>
            <person name="Grigoriev I.V."/>
        </authorList>
    </citation>
    <scope>NUCLEOTIDE SEQUENCE [LARGE SCALE GENOMIC DNA]</scope>
    <source>
        <strain evidence="13">ATCC 52028</strain>
    </source>
</reference>
<dbReference type="GO" id="GO:0000245">
    <property type="term" value="P:spliceosomal complex assembly"/>
    <property type="evidence" value="ECO:0007669"/>
    <property type="project" value="TreeGrafter"/>
</dbReference>
<evidence type="ECO:0000313" key="13">
    <source>
        <dbReference type="Proteomes" id="UP000274922"/>
    </source>
</evidence>
<dbReference type="GO" id="GO:0005686">
    <property type="term" value="C:U2 snRNP"/>
    <property type="evidence" value="ECO:0007669"/>
    <property type="project" value="TreeGrafter"/>
</dbReference>
<dbReference type="Proteomes" id="UP000274922">
    <property type="component" value="Unassembled WGS sequence"/>
</dbReference>
<organism evidence="12 13">
    <name type="scientific">Caulochytrium protostelioides</name>
    <dbReference type="NCBI Taxonomy" id="1555241"/>
    <lineage>
        <taxon>Eukaryota</taxon>
        <taxon>Fungi</taxon>
        <taxon>Fungi incertae sedis</taxon>
        <taxon>Chytridiomycota</taxon>
        <taxon>Chytridiomycota incertae sedis</taxon>
        <taxon>Chytridiomycetes</taxon>
        <taxon>Caulochytriales</taxon>
        <taxon>Caulochytriaceae</taxon>
        <taxon>Caulochytrium</taxon>
    </lineage>
</organism>
<evidence type="ECO:0000256" key="7">
    <source>
        <dbReference type="ARBA" id="ARBA00022833"/>
    </source>
</evidence>
<keyword evidence="6" id="KW-0863">Zinc-finger</keyword>
<dbReference type="EMBL" id="ML014195">
    <property type="protein sequence ID" value="RKP00859.1"/>
    <property type="molecule type" value="Genomic_DNA"/>
</dbReference>
<evidence type="ECO:0000313" key="12">
    <source>
        <dbReference type="EMBL" id="RKP00859.1"/>
    </source>
</evidence>
<dbReference type="OrthoDB" id="10250970at2759"/>
<dbReference type="InterPro" id="IPR036236">
    <property type="entry name" value="Znf_C2H2_sf"/>
</dbReference>
<dbReference type="PANTHER" id="PTHR23205">
    <property type="entry name" value="SPLICING FACTOR 3A SUBUNIT 2"/>
    <property type="match status" value="1"/>
</dbReference>
<keyword evidence="8" id="KW-0508">mRNA splicing</keyword>
<dbReference type="GO" id="GO:0071004">
    <property type="term" value="C:U2-type prespliceosome"/>
    <property type="evidence" value="ECO:0007669"/>
    <property type="project" value="TreeGrafter"/>
</dbReference>
<dbReference type="PANTHER" id="PTHR23205:SF0">
    <property type="entry name" value="SPLICING FACTOR 3A SUBUNIT 2"/>
    <property type="match status" value="1"/>
</dbReference>
<keyword evidence="7" id="KW-0862">Zinc</keyword>
<evidence type="ECO:0000256" key="8">
    <source>
        <dbReference type="ARBA" id="ARBA00023187"/>
    </source>
</evidence>
<proteinExistence type="inferred from homology"/>
<evidence type="ECO:0000259" key="11">
    <source>
        <dbReference type="PROSITE" id="PS50171"/>
    </source>
</evidence>
<evidence type="ECO:0000256" key="2">
    <source>
        <dbReference type="ARBA" id="ARBA00008995"/>
    </source>
</evidence>
<keyword evidence="5" id="KW-0747">Spliceosome</keyword>
<dbReference type="SUPFAM" id="SSF57667">
    <property type="entry name" value="beta-beta-alpha zinc fingers"/>
    <property type="match status" value="1"/>
</dbReference>
<dbReference type="STRING" id="1555241.A0A4V1IUK3"/>
<feature type="domain" description="Matrin-type" evidence="11">
    <location>
        <begin position="54"/>
        <end position="84"/>
    </location>
</feature>
<evidence type="ECO:0000256" key="9">
    <source>
        <dbReference type="ARBA" id="ARBA00023242"/>
    </source>
</evidence>
<evidence type="ECO:0000256" key="10">
    <source>
        <dbReference type="SAM" id="MobiDB-lite"/>
    </source>
</evidence>
<dbReference type="Pfam" id="PF16835">
    <property type="entry name" value="SF3A2"/>
    <property type="match status" value="1"/>
</dbReference>
<dbReference type="SMART" id="SM01050">
    <property type="entry name" value="CactinC_cactus"/>
    <property type="match status" value="1"/>
</dbReference>
<dbReference type="Pfam" id="PF12874">
    <property type="entry name" value="zf-met"/>
    <property type="match status" value="1"/>
</dbReference>
<sequence>MDFQNRAGHKHGGGDVASFSHYERDRKERLRRLALETIDLAKDPYLLKNHQGSYDCKLCQTHHLNEASYLAHTQGKKHQTNLGRRAARDAYDAQRSHEAGGARGGGSARPGAHAAAAAAVPKRAFTPIGLPGYRIVKIADPDTPLRLGLRFEIAYPEITRFPPPAVADAEAMSRPFFRFMSAYEQRVEPPQKAFQYVLFAAEPYDTLCVKIPSREVDLAGDAFFEYWDPDAKVYYLQFLYKEPLSLQEERNLPEA</sequence>
<evidence type="ECO:0000256" key="6">
    <source>
        <dbReference type="ARBA" id="ARBA00022771"/>
    </source>
</evidence>
<feature type="region of interest" description="Disordered" evidence="10">
    <location>
        <begin position="1"/>
        <end position="20"/>
    </location>
</feature>
<dbReference type="InterPro" id="IPR052092">
    <property type="entry name" value="SF3A2"/>
</dbReference>
<feature type="region of interest" description="Disordered" evidence="10">
    <location>
        <begin position="75"/>
        <end position="110"/>
    </location>
</feature>
<dbReference type="PROSITE" id="PS50171">
    <property type="entry name" value="ZF_MATRIN"/>
    <property type="match status" value="1"/>
</dbReference>
<dbReference type="GO" id="GO:0003676">
    <property type="term" value="F:nucleic acid binding"/>
    <property type="evidence" value="ECO:0007669"/>
    <property type="project" value="InterPro"/>
</dbReference>
<dbReference type="InterPro" id="IPR000690">
    <property type="entry name" value="Matrin/U1-C_Znf_C2H2"/>
</dbReference>
<name>A0A4V1IUK3_9FUNG</name>
<dbReference type="GO" id="GO:0071013">
    <property type="term" value="C:catalytic step 2 spliceosome"/>
    <property type="evidence" value="ECO:0007669"/>
    <property type="project" value="TreeGrafter"/>
</dbReference>
<dbReference type="SMART" id="SM00451">
    <property type="entry name" value="ZnF_U1"/>
    <property type="match status" value="1"/>
</dbReference>
<dbReference type="AlphaFoldDB" id="A0A4V1IUK3"/>
<feature type="compositionally biased region" description="Basic and acidic residues" evidence="10">
    <location>
        <begin position="86"/>
        <end position="100"/>
    </location>
</feature>
<gene>
    <name evidence="12" type="ORF">CXG81DRAFT_29882</name>
</gene>
<dbReference type="GO" id="GO:0008270">
    <property type="term" value="F:zinc ion binding"/>
    <property type="evidence" value="ECO:0007669"/>
    <property type="project" value="UniProtKB-KW"/>
</dbReference>
<evidence type="ECO:0000256" key="3">
    <source>
        <dbReference type="ARBA" id="ARBA00022664"/>
    </source>
</evidence>
<accession>A0A4V1IUK3</accession>
<evidence type="ECO:0000256" key="5">
    <source>
        <dbReference type="ARBA" id="ARBA00022728"/>
    </source>
</evidence>
<dbReference type="InterPro" id="IPR031781">
    <property type="entry name" value="SF3A2_dom"/>
</dbReference>
<keyword evidence="9" id="KW-0539">Nucleus</keyword>
<comment type="subcellular location">
    <subcellularLocation>
        <location evidence="1">Nucleus</location>
    </subcellularLocation>
</comment>
<evidence type="ECO:0000256" key="4">
    <source>
        <dbReference type="ARBA" id="ARBA00022723"/>
    </source>
</evidence>
<protein>
    <recommendedName>
        <fullName evidence="11">Matrin-type domain-containing protein</fullName>
    </recommendedName>
</protein>
<dbReference type="Gene3D" id="2.60.40.2690">
    <property type="match status" value="1"/>
</dbReference>
<keyword evidence="4" id="KW-0479">Metal-binding</keyword>
<evidence type="ECO:0000256" key="1">
    <source>
        <dbReference type="ARBA" id="ARBA00004123"/>
    </source>
</evidence>
<comment type="similarity">
    <text evidence="2">Belongs to the SF3A2 family.</text>
</comment>
<keyword evidence="13" id="KW-1185">Reference proteome</keyword>
<dbReference type="InterPro" id="IPR003604">
    <property type="entry name" value="Matrin/U1-like-C_Znf_C2H2"/>
</dbReference>
<keyword evidence="3" id="KW-0507">mRNA processing</keyword>